<organism evidence="7 8">
    <name type="scientific">Sphingomonas sanxanigenens DSM 19645 = NX02</name>
    <dbReference type="NCBI Taxonomy" id="1123269"/>
    <lineage>
        <taxon>Bacteria</taxon>
        <taxon>Pseudomonadati</taxon>
        <taxon>Pseudomonadota</taxon>
        <taxon>Alphaproteobacteria</taxon>
        <taxon>Sphingomonadales</taxon>
        <taxon>Sphingomonadaceae</taxon>
        <taxon>Sphingomonas</taxon>
    </lineage>
</organism>
<dbReference type="Proteomes" id="UP000018851">
    <property type="component" value="Chromosome"/>
</dbReference>
<evidence type="ECO:0000256" key="2">
    <source>
        <dbReference type="ARBA" id="ARBA00023002"/>
    </source>
</evidence>
<evidence type="ECO:0000256" key="4">
    <source>
        <dbReference type="ARBA" id="ARBA00023284"/>
    </source>
</evidence>
<evidence type="ECO:0000313" key="7">
    <source>
        <dbReference type="EMBL" id="AHE56095.1"/>
    </source>
</evidence>
<dbReference type="RefSeq" id="WP_245648665.1">
    <property type="nucleotide sequence ID" value="NZ_CP006644.1"/>
</dbReference>
<evidence type="ECO:0000256" key="3">
    <source>
        <dbReference type="ARBA" id="ARBA00023157"/>
    </source>
</evidence>
<dbReference type="SUPFAM" id="SSF52833">
    <property type="entry name" value="Thioredoxin-like"/>
    <property type="match status" value="1"/>
</dbReference>
<dbReference type="InterPro" id="IPR036249">
    <property type="entry name" value="Thioredoxin-like_sf"/>
</dbReference>
<keyword evidence="4" id="KW-0676">Redox-active center</keyword>
<keyword evidence="3" id="KW-1015">Disulfide bond</keyword>
<evidence type="ECO:0000259" key="6">
    <source>
        <dbReference type="PROSITE" id="PS51352"/>
    </source>
</evidence>
<feature type="transmembrane region" description="Helical" evidence="5">
    <location>
        <begin position="14"/>
        <end position="35"/>
    </location>
</feature>
<dbReference type="CDD" id="cd03023">
    <property type="entry name" value="DsbA_Com1_like"/>
    <property type="match status" value="1"/>
</dbReference>
<dbReference type="PANTHER" id="PTHR13887">
    <property type="entry name" value="GLUTATHIONE S-TRANSFERASE KAPPA"/>
    <property type="match status" value="1"/>
</dbReference>
<dbReference type="STRING" id="1123269.NX02_22370"/>
<dbReference type="PROSITE" id="PS51352">
    <property type="entry name" value="THIOREDOXIN_2"/>
    <property type="match status" value="1"/>
</dbReference>
<name>W0AK99_9SPHN</name>
<dbReference type="AlphaFoldDB" id="W0AK99"/>
<dbReference type="EMBL" id="CP006644">
    <property type="protein sequence ID" value="AHE56095.1"/>
    <property type="molecule type" value="Genomic_DNA"/>
</dbReference>
<gene>
    <name evidence="7" type="ORF">NX02_22370</name>
</gene>
<dbReference type="PATRIC" id="fig|1123269.5.peg.4373"/>
<dbReference type="HOGENOM" id="CLU_000288_47_4_5"/>
<sequence>MNAAVTERRGIGRWLVPLAAGVLGGAIGAGGVVLAGGGGADKMHVETIVRDYVLANPELLPEAMERLRDKQNAAAVAQSGNRLTKPFGGAWMGAADADVVLVEFTDYNCGYCRASLPVVERLVAEDPRLKVVFRELPILSEESLTAARAALAAAKQGQGKYAAFHNALFSGGPVSPASVAEAQRRAGLDVAAATAAAAGDDVTAEIQANHAMFGSIGGSGTPSWVVGDQILSGAVGYDALKAAIANARKPKG</sequence>
<dbReference type="Pfam" id="PF18312">
    <property type="entry name" value="ScsC_N"/>
    <property type="match status" value="1"/>
</dbReference>
<dbReference type="InterPro" id="IPR001853">
    <property type="entry name" value="DSBA-like_thioredoxin_dom"/>
</dbReference>
<keyword evidence="5" id="KW-1133">Transmembrane helix</keyword>
<dbReference type="Pfam" id="PF01323">
    <property type="entry name" value="DSBA"/>
    <property type="match status" value="1"/>
</dbReference>
<dbReference type="PROSITE" id="PS00194">
    <property type="entry name" value="THIOREDOXIN_1"/>
    <property type="match status" value="1"/>
</dbReference>
<feature type="domain" description="Thioredoxin" evidence="6">
    <location>
        <begin position="64"/>
        <end position="249"/>
    </location>
</feature>
<dbReference type="eggNOG" id="COG1651">
    <property type="taxonomic scope" value="Bacteria"/>
</dbReference>
<dbReference type="InterPro" id="IPR017937">
    <property type="entry name" value="Thioredoxin_CS"/>
</dbReference>
<keyword evidence="2" id="KW-0560">Oxidoreductase</keyword>
<evidence type="ECO:0000256" key="1">
    <source>
        <dbReference type="ARBA" id="ARBA00022729"/>
    </source>
</evidence>
<dbReference type="PANTHER" id="PTHR13887:SF14">
    <property type="entry name" value="DISULFIDE BOND FORMATION PROTEIN D"/>
    <property type="match status" value="1"/>
</dbReference>
<dbReference type="Gene3D" id="3.40.30.10">
    <property type="entry name" value="Glutaredoxin"/>
    <property type="match status" value="1"/>
</dbReference>
<keyword evidence="1" id="KW-0732">Signal</keyword>
<dbReference type="InterPro" id="IPR013766">
    <property type="entry name" value="Thioredoxin_domain"/>
</dbReference>
<keyword evidence="8" id="KW-1185">Reference proteome</keyword>
<dbReference type="KEGG" id="ssan:NX02_22370"/>
<keyword evidence="5" id="KW-0472">Membrane</keyword>
<accession>W0AK99</accession>
<protein>
    <recommendedName>
        <fullName evidence="6">Thioredoxin domain-containing protein</fullName>
    </recommendedName>
</protein>
<dbReference type="GO" id="GO:0015036">
    <property type="term" value="F:disulfide oxidoreductase activity"/>
    <property type="evidence" value="ECO:0007669"/>
    <property type="project" value="UniProtKB-ARBA"/>
</dbReference>
<dbReference type="InterPro" id="IPR041205">
    <property type="entry name" value="ScsC_N"/>
</dbReference>
<evidence type="ECO:0000256" key="5">
    <source>
        <dbReference type="SAM" id="Phobius"/>
    </source>
</evidence>
<reference evidence="7 8" key="1">
    <citation type="submission" date="2013-07" db="EMBL/GenBank/DDBJ databases">
        <title>Completed genome of Sphingomonas sanxanigenens NX02.</title>
        <authorList>
            <person name="Ma T."/>
            <person name="Huang H."/>
            <person name="Wu M."/>
            <person name="Li X."/>
            <person name="Li G."/>
        </authorList>
    </citation>
    <scope>NUCLEOTIDE SEQUENCE [LARGE SCALE GENOMIC DNA]</scope>
    <source>
        <strain evidence="7 8">NX02</strain>
    </source>
</reference>
<keyword evidence="5" id="KW-0812">Transmembrane</keyword>
<evidence type="ECO:0000313" key="8">
    <source>
        <dbReference type="Proteomes" id="UP000018851"/>
    </source>
</evidence>
<proteinExistence type="predicted"/>